<gene>
    <name evidence="12" type="primary">fimD_7</name>
    <name evidence="12" type="ORF">GHA_03699</name>
</gene>
<dbReference type="PANTHER" id="PTHR30451">
    <property type="entry name" value="OUTER MEMBRANE USHER PROTEIN"/>
    <property type="match status" value="1"/>
</dbReference>
<evidence type="ECO:0000313" key="12">
    <source>
        <dbReference type="EMBL" id="CAB5712171.1"/>
    </source>
</evidence>
<sequence>MRIIRKFFLISLFLHSNDLHSQDYFNPLFLGSDVSSIDDLSYLSAGNNVTPGKYFLNLNVGDGFIRNVSIEFKQSNDKKVIACFTKEIVSLIPFNKDTQEKINLSKINDNECIDIDKYINNFSYNVDLSKLTLTLSIPQIYLNSIRSTLASENDWDDGISALMTNYNLNGSYSRNNRMSNYSSLFLNLNNRLNLGAWRISSNLYYNQNKMGSKSNHEWKSNNISILRNINSIKSTLIAGQTVLGSMIFDSNPYIGITLSTANEMLPDSEKGYSPTIKGIAESRSKITIKQNGNILYQEYINPGPYNIDNLNSVGTSGDYEVELTSGEGVVTKYIVPYSSLPNLLRKGSYNYSLTFGQLDITSAKKDKFAQGTIGIGLPLDSTLYTGYQIASGYLATGIGLSKDIGAFGALSIDTIQAQAKIHDKKYSGGSYRILYAKSFSDIGTNIQLTGYRYSTSDYYTFSEANYRNSYKGEINDYLFYSSNERKKNSFQVNISQSLGDYGQLYAWGNVNSYWGSDLKSKNIQIGWNKTLSQYNNIILSASYNKNTYSHNTDNIFYLSLSIPLSNAMDKNRMYITNSTTFNDSKYNTMTSLYGTALNEKLNYNIYQTINNNNDNKSNLNLRYKADVTELSAGTSFSNNSKELDYGVTGSVLVHSGGLLFAREANDTAILVEAKGAAGAKVDKTGENITINNSGYALIPYATAYHYNDIGLSPESLGAGYDIDGNVIKVAPTRGAISKVIFDVRKGYNFLVSLQYQEKPIKFGTVVVNDSGKNISIVNDDSTVYLTGVKPNSSYTVNIDKDKLCKFSIKYDENDKMKNINKVNVACQ</sequence>
<feature type="domain" description="PapC-like C-terminal" evidence="10">
    <location>
        <begin position="753"/>
        <end position="811"/>
    </location>
</feature>
<feature type="domain" description="PapC N-terminal" evidence="11">
    <location>
        <begin position="24"/>
        <end position="170"/>
    </location>
</feature>
<keyword evidence="9" id="KW-0998">Cell outer membrane</keyword>
<dbReference type="Proteomes" id="UP000834611">
    <property type="component" value="Unassembled WGS sequence"/>
</dbReference>
<evidence type="ECO:0000256" key="7">
    <source>
        <dbReference type="ARBA" id="ARBA00022729"/>
    </source>
</evidence>
<evidence type="ECO:0000256" key="2">
    <source>
        <dbReference type="ARBA" id="ARBA00008064"/>
    </source>
</evidence>
<accession>A0A9N8GZC4</accession>
<organism evidence="12 13">
    <name type="scientific">Providencia rettgeri</name>
    <dbReference type="NCBI Taxonomy" id="587"/>
    <lineage>
        <taxon>Bacteria</taxon>
        <taxon>Pseudomonadati</taxon>
        <taxon>Pseudomonadota</taxon>
        <taxon>Gammaproteobacteria</taxon>
        <taxon>Enterobacterales</taxon>
        <taxon>Morganellaceae</taxon>
        <taxon>Providencia</taxon>
    </lineage>
</organism>
<dbReference type="InterPro" id="IPR043142">
    <property type="entry name" value="PapC-like_C_sf"/>
</dbReference>
<dbReference type="RefSeq" id="WP_180312117.1">
    <property type="nucleotide sequence ID" value="NZ_ABDWLN020000010.1"/>
</dbReference>
<dbReference type="GO" id="GO:0009297">
    <property type="term" value="P:pilus assembly"/>
    <property type="evidence" value="ECO:0007669"/>
    <property type="project" value="InterPro"/>
</dbReference>
<keyword evidence="8" id="KW-0472">Membrane</keyword>
<evidence type="ECO:0000256" key="5">
    <source>
        <dbReference type="ARBA" id="ARBA00022558"/>
    </source>
</evidence>
<dbReference type="Pfam" id="PF13953">
    <property type="entry name" value="PapC_C"/>
    <property type="match status" value="1"/>
</dbReference>
<keyword evidence="3" id="KW-0813">Transport</keyword>
<evidence type="ECO:0000256" key="6">
    <source>
        <dbReference type="ARBA" id="ARBA00022692"/>
    </source>
</evidence>
<dbReference type="EMBL" id="CAHPSF010000013">
    <property type="protein sequence ID" value="CAB5712171.1"/>
    <property type="molecule type" value="Genomic_DNA"/>
</dbReference>
<keyword evidence="5" id="KW-1029">Fimbrium biogenesis</keyword>
<comment type="caution">
    <text evidence="12">The sequence shown here is derived from an EMBL/GenBank/DDBJ whole genome shotgun (WGS) entry which is preliminary data.</text>
</comment>
<dbReference type="Gene3D" id="3.10.20.410">
    <property type="match status" value="1"/>
</dbReference>
<dbReference type="GO" id="GO:0009279">
    <property type="term" value="C:cell outer membrane"/>
    <property type="evidence" value="ECO:0007669"/>
    <property type="project" value="UniProtKB-SubCell"/>
</dbReference>
<dbReference type="Pfam" id="PF13954">
    <property type="entry name" value="PapC_N"/>
    <property type="match status" value="1"/>
</dbReference>
<keyword evidence="6" id="KW-0812">Transmembrane</keyword>
<evidence type="ECO:0000259" key="11">
    <source>
        <dbReference type="Pfam" id="PF13954"/>
    </source>
</evidence>
<evidence type="ECO:0000256" key="9">
    <source>
        <dbReference type="ARBA" id="ARBA00023237"/>
    </source>
</evidence>
<proteinExistence type="inferred from homology"/>
<dbReference type="Gene3D" id="2.60.40.2610">
    <property type="entry name" value="Outer membrane usher protein FimD, plug domain"/>
    <property type="match status" value="1"/>
</dbReference>
<dbReference type="InterPro" id="IPR000015">
    <property type="entry name" value="Fimb_usher"/>
</dbReference>
<dbReference type="Gene3D" id="2.60.40.2070">
    <property type="match status" value="1"/>
</dbReference>
<name>A0A9N8GZC4_PRORE</name>
<dbReference type="InterPro" id="IPR037224">
    <property type="entry name" value="PapC_N_sf"/>
</dbReference>
<dbReference type="InterPro" id="IPR025885">
    <property type="entry name" value="PapC_N"/>
</dbReference>
<dbReference type="Gene3D" id="2.60.40.3110">
    <property type="match status" value="1"/>
</dbReference>
<evidence type="ECO:0000256" key="8">
    <source>
        <dbReference type="ARBA" id="ARBA00023136"/>
    </source>
</evidence>
<protein>
    <submittedName>
        <fullName evidence="12">Outer membrane usher protein fimD</fullName>
    </submittedName>
</protein>
<evidence type="ECO:0000256" key="3">
    <source>
        <dbReference type="ARBA" id="ARBA00022448"/>
    </source>
</evidence>
<dbReference type="InterPro" id="IPR025949">
    <property type="entry name" value="PapC-like_C"/>
</dbReference>
<evidence type="ECO:0000313" key="13">
    <source>
        <dbReference type="Proteomes" id="UP000834611"/>
    </source>
</evidence>
<reference evidence="12" key="1">
    <citation type="submission" date="2020-05" db="EMBL/GenBank/DDBJ databases">
        <authorList>
            <person name="Delgado-Blas J."/>
        </authorList>
    </citation>
    <scope>NUCLEOTIDE SEQUENCE</scope>
    <source>
        <strain evidence="12">BB1453</strain>
    </source>
</reference>
<comment type="similarity">
    <text evidence="2">Belongs to the fimbrial export usher family.</text>
</comment>
<evidence type="ECO:0000256" key="1">
    <source>
        <dbReference type="ARBA" id="ARBA00004571"/>
    </source>
</evidence>
<dbReference type="GO" id="GO:0015473">
    <property type="term" value="F:fimbrial usher porin activity"/>
    <property type="evidence" value="ECO:0007669"/>
    <property type="project" value="InterPro"/>
</dbReference>
<dbReference type="PANTHER" id="PTHR30451:SF21">
    <property type="entry name" value="FIMBRIAL USHER DOMAIN-CONTAINING PROTEIN YDET-RELATED"/>
    <property type="match status" value="1"/>
</dbReference>
<keyword evidence="4" id="KW-1134">Transmembrane beta strand</keyword>
<comment type="subcellular location">
    <subcellularLocation>
        <location evidence="1">Cell outer membrane</location>
        <topology evidence="1">Multi-pass membrane protein</topology>
    </subcellularLocation>
</comment>
<dbReference type="InterPro" id="IPR042186">
    <property type="entry name" value="FimD_plug_dom"/>
</dbReference>
<dbReference type="Pfam" id="PF00577">
    <property type="entry name" value="Usher"/>
    <property type="match status" value="1"/>
</dbReference>
<keyword evidence="7" id="KW-0732">Signal</keyword>
<evidence type="ECO:0000256" key="4">
    <source>
        <dbReference type="ARBA" id="ARBA00022452"/>
    </source>
</evidence>
<dbReference type="AlphaFoldDB" id="A0A9N8GZC4"/>
<evidence type="ECO:0000259" key="10">
    <source>
        <dbReference type="Pfam" id="PF13953"/>
    </source>
</evidence>
<dbReference type="SUPFAM" id="SSF141729">
    <property type="entry name" value="FimD N-terminal domain-like"/>
    <property type="match status" value="1"/>
</dbReference>